<evidence type="ECO:0000313" key="3">
    <source>
        <dbReference type="Proteomes" id="UP000004947"/>
    </source>
</evidence>
<dbReference type="PROSITE" id="PS51257">
    <property type="entry name" value="PROKAR_LIPOPROTEIN"/>
    <property type="match status" value="1"/>
</dbReference>
<accession>A6DHR6</accession>
<reference evidence="2 3" key="1">
    <citation type="journal article" date="2010" name="J. Bacteriol.">
        <title>Genome sequence of Lentisphaera araneosa HTCC2155T, the type species of the order Lentisphaerales in the phylum Lentisphaerae.</title>
        <authorList>
            <person name="Thrash J.C."/>
            <person name="Cho J.C."/>
            <person name="Vergin K.L."/>
            <person name="Morris R.M."/>
            <person name="Giovannoni S.J."/>
        </authorList>
    </citation>
    <scope>NUCLEOTIDE SEQUENCE [LARGE SCALE GENOMIC DNA]</scope>
    <source>
        <strain evidence="2 3">HTCC2155</strain>
    </source>
</reference>
<evidence type="ECO:0000313" key="2">
    <source>
        <dbReference type="EMBL" id="EDM28570.1"/>
    </source>
</evidence>
<keyword evidence="1" id="KW-0732">Signal</keyword>
<evidence type="ECO:0008006" key="4">
    <source>
        <dbReference type="Google" id="ProtNLM"/>
    </source>
</evidence>
<evidence type="ECO:0000256" key="1">
    <source>
        <dbReference type="SAM" id="SignalP"/>
    </source>
</evidence>
<gene>
    <name evidence="2" type="ORF">LNTAR_08374</name>
</gene>
<protein>
    <recommendedName>
        <fullName evidence="4">Copper amine oxidase-like N-terminal domain-containing protein</fullName>
    </recommendedName>
</protein>
<dbReference type="AlphaFoldDB" id="A6DHR6"/>
<proteinExistence type="predicted"/>
<dbReference type="STRING" id="313628.LNTAR_08374"/>
<keyword evidence="3" id="KW-1185">Reference proteome</keyword>
<feature type="chain" id="PRO_5002691118" description="Copper amine oxidase-like N-terminal domain-containing protein" evidence="1">
    <location>
        <begin position="24"/>
        <end position="127"/>
    </location>
</feature>
<comment type="caution">
    <text evidence="2">The sequence shown here is derived from an EMBL/GenBank/DDBJ whole genome shotgun (WGS) entry which is preliminary data.</text>
</comment>
<organism evidence="2 3">
    <name type="scientific">Lentisphaera araneosa HTCC2155</name>
    <dbReference type="NCBI Taxonomy" id="313628"/>
    <lineage>
        <taxon>Bacteria</taxon>
        <taxon>Pseudomonadati</taxon>
        <taxon>Lentisphaerota</taxon>
        <taxon>Lentisphaeria</taxon>
        <taxon>Lentisphaerales</taxon>
        <taxon>Lentisphaeraceae</taxon>
        <taxon>Lentisphaera</taxon>
    </lineage>
</organism>
<sequence length="127" mass="14303">MRKNILIFALLSALSFSCINTPANLKNEEGQYVARNGKVIVHLDKQATDLFYPSLKYLADDLGAQITYSSKTKLAMQGKLDKGYEVSIELEQKLKSVCEVRVYSSRHKKPNDILSNQVISELLPLLQ</sequence>
<dbReference type="Proteomes" id="UP000004947">
    <property type="component" value="Unassembled WGS sequence"/>
</dbReference>
<dbReference type="EMBL" id="ABCK01000004">
    <property type="protein sequence ID" value="EDM28570.1"/>
    <property type="molecule type" value="Genomic_DNA"/>
</dbReference>
<name>A6DHR6_9BACT</name>
<dbReference type="RefSeq" id="WP_007277451.1">
    <property type="nucleotide sequence ID" value="NZ_ABCK01000004.1"/>
</dbReference>
<feature type="signal peptide" evidence="1">
    <location>
        <begin position="1"/>
        <end position="23"/>
    </location>
</feature>